<feature type="region of interest" description="Disordered" evidence="1">
    <location>
        <begin position="70"/>
        <end position="93"/>
    </location>
</feature>
<sequence length="145" mass="16597">MKTTIQSNPMDIMAHKLVRRLLSMGLQTHLHAHMHTHDTHTCTHNRQQTHTETHTHTHSNQAALYYSLTPNQRTKTPGGKPSRTPVEGWDPSMTQRHVTMSTPLVHGVMSNLRVWGPQKIHSMFVGYTHPITWIIGPHFCLPLNH</sequence>
<organism evidence="2">
    <name type="scientific">Eutreptiella gymnastica</name>
    <dbReference type="NCBI Taxonomy" id="73025"/>
    <lineage>
        <taxon>Eukaryota</taxon>
        <taxon>Discoba</taxon>
        <taxon>Euglenozoa</taxon>
        <taxon>Euglenida</taxon>
        <taxon>Spirocuta</taxon>
        <taxon>Euglenophyceae</taxon>
        <taxon>Eutreptiales</taxon>
        <taxon>Eutreptiaceae</taxon>
        <taxon>Eutreptiella</taxon>
    </lineage>
</organism>
<proteinExistence type="predicted"/>
<protein>
    <submittedName>
        <fullName evidence="2">Uncharacterized protein</fullName>
    </submittedName>
</protein>
<gene>
    <name evidence="2" type="ORF">EGYM00392_LOCUS27756</name>
</gene>
<accession>A0A7S1ILV5</accession>
<dbReference type="AlphaFoldDB" id="A0A7S1ILV5"/>
<feature type="region of interest" description="Disordered" evidence="1">
    <location>
        <begin position="37"/>
        <end position="58"/>
    </location>
</feature>
<evidence type="ECO:0000256" key="1">
    <source>
        <dbReference type="SAM" id="MobiDB-lite"/>
    </source>
</evidence>
<reference evidence="2" key="1">
    <citation type="submission" date="2021-01" db="EMBL/GenBank/DDBJ databases">
        <authorList>
            <person name="Corre E."/>
            <person name="Pelletier E."/>
            <person name="Niang G."/>
            <person name="Scheremetjew M."/>
            <person name="Finn R."/>
            <person name="Kale V."/>
            <person name="Holt S."/>
            <person name="Cochrane G."/>
            <person name="Meng A."/>
            <person name="Brown T."/>
            <person name="Cohen L."/>
        </authorList>
    </citation>
    <scope>NUCLEOTIDE SEQUENCE</scope>
    <source>
        <strain evidence="2">NIES-381</strain>
    </source>
</reference>
<dbReference type="EMBL" id="HBGA01074206">
    <property type="protein sequence ID" value="CAD9016647.1"/>
    <property type="molecule type" value="Transcribed_RNA"/>
</dbReference>
<evidence type="ECO:0000313" key="2">
    <source>
        <dbReference type="EMBL" id="CAD9016647.1"/>
    </source>
</evidence>
<name>A0A7S1ILV5_9EUGL</name>